<proteinExistence type="predicted"/>
<organism evidence="2 3">
    <name type="scientific">Methylobacterium trifolii</name>
    <dbReference type="NCBI Taxonomy" id="1003092"/>
    <lineage>
        <taxon>Bacteria</taxon>
        <taxon>Pseudomonadati</taxon>
        <taxon>Pseudomonadota</taxon>
        <taxon>Alphaproteobacteria</taxon>
        <taxon>Hyphomicrobiales</taxon>
        <taxon>Methylobacteriaceae</taxon>
        <taxon>Methylobacterium</taxon>
    </lineage>
</organism>
<evidence type="ECO:0000256" key="1">
    <source>
        <dbReference type="SAM" id="MobiDB-lite"/>
    </source>
</evidence>
<evidence type="ECO:0000313" key="3">
    <source>
        <dbReference type="Proteomes" id="UP001055057"/>
    </source>
</evidence>
<feature type="compositionally biased region" description="Polar residues" evidence="1">
    <location>
        <begin position="9"/>
        <end position="30"/>
    </location>
</feature>
<dbReference type="EMBL" id="BPRB01000337">
    <property type="protein sequence ID" value="GJE62531.1"/>
    <property type="molecule type" value="Genomic_DNA"/>
</dbReference>
<comment type="caution">
    <text evidence="2">The sequence shown here is derived from an EMBL/GenBank/DDBJ whole genome shotgun (WGS) entry which is preliminary data.</text>
</comment>
<reference evidence="2" key="2">
    <citation type="submission" date="2021-08" db="EMBL/GenBank/DDBJ databases">
        <authorList>
            <person name="Tani A."/>
            <person name="Ola A."/>
            <person name="Ogura Y."/>
            <person name="Katsura K."/>
            <person name="Hayashi T."/>
        </authorList>
    </citation>
    <scope>NUCLEOTIDE SEQUENCE</scope>
    <source>
        <strain evidence="2">DSM 23632</strain>
    </source>
</reference>
<feature type="region of interest" description="Disordered" evidence="1">
    <location>
        <begin position="1"/>
        <end position="51"/>
    </location>
</feature>
<protein>
    <submittedName>
        <fullName evidence="2">Uncharacterized protein</fullName>
    </submittedName>
</protein>
<sequence>MGQPVSVCHQWSITGRSSTRSAQATESGSARSPARNRVRKRARSWPETRAPFGSSFLIARSAVGAVNRQTTPYSATTRQKAPASGVPTGLPS</sequence>
<reference evidence="2" key="1">
    <citation type="journal article" date="2021" name="Front. Microbiol.">
        <title>Comprehensive Comparative Genomics and Phenotyping of Methylobacterium Species.</title>
        <authorList>
            <person name="Alessa O."/>
            <person name="Ogura Y."/>
            <person name="Fujitani Y."/>
            <person name="Takami H."/>
            <person name="Hayashi T."/>
            <person name="Sahin N."/>
            <person name="Tani A."/>
        </authorList>
    </citation>
    <scope>NUCLEOTIDE SEQUENCE</scope>
    <source>
        <strain evidence="2">DSM 23632</strain>
    </source>
</reference>
<evidence type="ECO:0000313" key="2">
    <source>
        <dbReference type="EMBL" id="GJE62531.1"/>
    </source>
</evidence>
<feature type="region of interest" description="Disordered" evidence="1">
    <location>
        <begin position="69"/>
        <end position="92"/>
    </location>
</feature>
<feature type="compositionally biased region" description="Basic residues" evidence="1">
    <location>
        <begin position="34"/>
        <end position="43"/>
    </location>
</feature>
<gene>
    <name evidence="2" type="ORF">MPOCJGCO_4664</name>
</gene>
<feature type="compositionally biased region" description="Polar residues" evidence="1">
    <location>
        <begin position="69"/>
        <end position="79"/>
    </location>
</feature>
<name>A0ABQ4U5J0_9HYPH</name>
<dbReference type="Proteomes" id="UP001055057">
    <property type="component" value="Unassembled WGS sequence"/>
</dbReference>
<keyword evidence="3" id="KW-1185">Reference proteome</keyword>
<accession>A0ABQ4U5J0</accession>